<reference evidence="1" key="1">
    <citation type="submission" date="2020-05" db="EMBL/GenBank/DDBJ databases">
        <title>Large-scale comparative analyses of tick genomes elucidate their genetic diversity and vector capacities.</title>
        <authorList>
            <person name="Jia N."/>
            <person name="Wang J."/>
            <person name="Shi W."/>
            <person name="Du L."/>
            <person name="Sun Y."/>
            <person name="Zhan W."/>
            <person name="Jiang J."/>
            <person name="Wang Q."/>
            <person name="Zhang B."/>
            <person name="Ji P."/>
            <person name="Sakyi L.B."/>
            <person name="Cui X."/>
            <person name="Yuan T."/>
            <person name="Jiang B."/>
            <person name="Yang W."/>
            <person name="Lam T.T.-Y."/>
            <person name="Chang Q."/>
            <person name="Ding S."/>
            <person name="Wang X."/>
            <person name="Zhu J."/>
            <person name="Ruan X."/>
            <person name="Zhao L."/>
            <person name="Wei J."/>
            <person name="Que T."/>
            <person name="Du C."/>
            <person name="Cheng J."/>
            <person name="Dai P."/>
            <person name="Han X."/>
            <person name="Huang E."/>
            <person name="Gao Y."/>
            <person name="Liu J."/>
            <person name="Shao H."/>
            <person name="Ye R."/>
            <person name="Li L."/>
            <person name="Wei W."/>
            <person name="Wang X."/>
            <person name="Wang C."/>
            <person name="Yang T."/>
            <person name="Huo Q."/>
            <person name="Li W."/>
            <person name="Guo W."/>
            <person name="Chen H."/>
            <person name="Zhou L."/>
            <person name="Ni X."/>
            <person name="Tian J."/>
            <person name="Zhou Y."/>
            <person name="Sheng Y."/>
            <person name="Liu T."/>
            <person name="Pan Y."/>
            <person name="Xia L."/>
            <person name="Li J."/>
            <person name="Zhao F."/>
            <person name="Cao W."/>
        </authorList>
    </citation>
    <scope>NUCLEOTIDE SEQUENCE</scope>
    <source>
        <strain evidence="1">Dsil-2018</strain>
    </source>
</reference>
<dbReference type="EMBL" id="CM023470">
    <property type="protein sequence ID" value="KAH7978449.1"/>
    <property type="molecule type" value="Genomic_DNA"/>
</dbReference>
<name>A0ACB8DWG5_DERSI</name>
<gene>
    <name evidence="1" type="ORF">HPB49_005526</name>
</gene>
<evidence type="ECO:0000313" key="1">
    <source>
        <dbReference type="EMBL" id="KAH7978449.1"/>
    </source>
</evidence>
<protein>
    <submittedName>
        <fullName evidence="1">Uncharacterized protein</fullName>
    </submittedName>
</protein>
<dbReference type="Proteomes" id="UP000821865">
    <property type="component" value="Chromosome 1"/>
</dbReference>
<keyword evidence="2" id="KW-1185">Reference proteome</keyword>
<accession>A0ACB8DWG5</accession>
<organism evidence="1 2">
    <name type="scientific">Dermacentor silvarum</name>
    <name type="common">Tick</name>
    <dbReference type="NCBI Taxonomy" id="543639"/>
    <lineage>
        <taxon>Eukaryota</taxon>
        <taxon>Metazoa</taxon>
        <taxon>Ecdysozoa</taxon>
        <taxon>Arthropoda</taxon>
        <taxon>Chelicerata</taxon>
        <taxon>Arachnida</taxon>
        <taxon>Acari</taxon>
        <taxon>Parasitiformes</taxon>
        <taxon>Ixodida</taxon>
        <taxon>Ixodoidea</taxon>
        <taxon>Ixodidae</taxon>
        <taxon>Rhipicephalinae</taxon>
        <taxon>Dermacentor</taxon>
    </lineage>
</organism>
<sequence length="93" mass="11070">MRPFKNSATTTVDRALQKAPNDFLFPHPCDSKRSLFFVIDDPVHILKYVRNDWPKQNDPSFWYPEFQADETGARRMLCVYFENIQDAYNFECD</sequence>
<proteinExistence type="predicted"/>
<evidence type="ECO:0000313" key="2">
    <source>
        <dbReference type="Proteomes" id="UP000821865"/>
    </source>
</evidence>
<comment type="caution">
    <text evidence="1">The sequence shown here is derived from an EMBL/GenBank/DDBJ whole genome shotgun (WGS) entry which is preliminary data.</text>
</comment>